<evidence type="ECO:0000313" key="6">
    <source>
        <dbReference type="Proteomes" id="UP000598120"/>
    </source>
</evidence>
<feature type="region of interest" description="Disordered" evidence="3">
    <location>
        <begin position="141"/>
        <end position="168"/>
    </location>
</feature>
<dbReference type="Proteomes" id="UP000598120">
    <property type="component" value="Unassembled WGS sequence"/>
</dbReference>
<dbReference type="Pfam" id="PF10438">
    <property type="entry name" value="Cyc-maltodext_C"/>
    <property type="match status" value="1"/>
</dbReference>
<dbReference type="SMART" id="SM00642">
    <property type="entry name" value="Aamy"/>
    <property type="match status" value="1"/>
</dbReference>
<dbReference type="InterPro" id="IPR013783">
    <property type="entry name" value="Ig-like_fold"/>
</dbReference>
<proteinExistence type="predicted"/>
<feature type="compositionally biased region" description="Polar residues" evidence="3">
    <location>
        <begin position="143"/>
        <end position="152"/>
    </location>
</feature>
<dbReference type="InterPro" id="IPR015171">
    <property type="entry name" value="Cyc-maltodext_N"/>
</dbReference>
<dbReference type="InterPro" id="IPR017853">
    <property type="entry name" value="GH"/>
</dbReference>
<comment type="caution">
    <text evidence="5">The sequence shown here is derived from an EMBL/GenBank/DDBJ whole genome shotgun (WGS) entry which is preliminary data.</text>
</comment>
<dbReference type="AlphaFoldDB" id="A0A8J2TM80"/>
<dbReference type="InterPro" id="IPR006047">
    <property type="entry name" value="GH13_cat_dom"/>
</dbReference>
<evidence type="ECO:0000256" key="3">
    <source>
        <dbReference type="SAM" id="MobiDB-lite"/>
    </source>
</evidence>
<keyword evidence="2" id="KW-0326">Glycosidase</keyword>
<protein>
    <submittedName>
        <fullName evidence="5">Alpha-amylase</fullName>
    </submittedName>
</protein>
<dbReference type="GO" id="GO:0016798">
    <property type="term" value="F:hydrolase activity, acting on glycosyl bonds"/>
    <property type="evidence" value="ECO:0007669"/>
    <property type="project" value="UniProtKB-KW"/>
</dbReference>
<keyword evidence="6" id="KW-1185">Reference proteome</keyword>
<dbReference type="InterPro" id="IPR013780">
    <property type="entry name" value="Glyco_hydro_b"/>
</dbReference>
<gene>
    <name evidence="5" type="ORF">GCM10011531_09670</name>
</gene>
<dbReference type="Pfam" id="PF00128">
    <property type="entry name" value="Alpha-amylase"/>
    <property type="match status" value="1"/>
</dbReference>
<dbReference type="InterPro" id="IPR014756">
    <property type="entry name" value="Ig_E-set"/>
</dbReference>
<dbReference type="Gene3D" id="2.60.40.10">
    <property type="entry name" value="Immunoglobulins"/>
    <property type="match status" value="1"/>
</dbReference>
<dbReference type="CDD" id="cd11340">
    <property type="entry name" value="AmyAc_bac_CMD_like_3"/>
    <property type="match status" value="1"/>
</dbReference>
<reference evidence="5 6" key="1">
    <citation type="journal article" date="2014" name="Int. J. Syst. Evol. Microbiol.">
        <title>Complete genome sequence of Corynebacterium casei LMG S-19264T (=DSM 44701T), isolated from a smear-ripened cheese.</title>
        <authorList>
            <consortium name="US DOE Joint Genome Institute (JGI-PGF)"/>
            <person name="Walter F."/>
            <person name="Albersmeier A."/>
            <person name="Kalinowski J."/>
            <person name="Ruckert C."/>
        </authorList>
    </citation>
    <scope>NUCLEOTIDE SEQUENCE [LARGE SCALE GENOMIC DNA]</scope>
    <source>
        <strain evidence="5 6">CGMCC 1.15295</strain>
    </source>
</reference>
<evidence type="ECO:0000259" key="4">
    <source>
        <dbReference type="SMART" id="SM00642"/>
    </source>
</evidence>
<dbReference type="EMBL" id="BMIC01000001">
    <property type="protein sequence ID" value="GFZ81557.1"/>
    <property type="molecule type" value="Genomic_DNA"/>
</dbReference>
<organism evidence="5 6">
    <name type="scientific">Aquaticitalea lipolytica</name>
    <dbReference type="NCBI Taxonomy" id="1247562"/>
    <lineage>
        <taxon>Bacteria</taxon>
        <taxon>Pseudomonadati</taxon>
        <taxon>Bacteroidota</taxon>
        <taxon>Flavobacteriia</taxon>
        <taxon>Flavobacteriales</taxon>
        <taxon>Flavobacteriaceae</taxon>
        <taxon>Aquaticitalea</taxon>
    </lineage>
</organism>
<name>A0A8J2TM80_9FLAO</name>
<dbReference type="PANTHER" id="PTHR10357">
    <property type="entry name" value="ALPHA-AMYLASE FAMILY MEMBER"/>
    <property type="match status" value="1"/>
</dbReference>
<dbReference type="SUPFAM" id="SSF51011">
    <property type="entry name" value="Glycosyl hydrolase domain"/>
    <property type="match status" value="1"/>
</dbReference>
<keyword evidence="1" id="KW-0378">Hydrolase</keyword>
<sequence length="628" mass="72949">MTNKKNKHQHMKSIIKVVILLFSISIFSQVEKIEPPFWWSNMKNPELQLVVYGNNIAKYDVSISDNIKIINVRKTENPNYQFITVSTENINPGNINITFSEKGKKIQTLAYEFKQRRENSSIRDGFDSSDAMYLIMPDRFANGNPNNDSTADTVEKADRTNPGGRHGGDIQGVIDHLDYINDLGFTSLWSTPLLEDNEPVYSYHTYAQSDLYKIDSRFGTNEDYKRLASEMHKRDMKLIMDYVTNHWGSKHWMIQDLPTKDWIHYWENGEKGFQRSSYRMSTQFDSNASQHDSHACMDGWFDTTMPDMNQSNPLLLKYITQNAIWWIEYADLDGFRVDTYSYNDKEAIAKWTKAIMDEYPNFNIVGEVWMHNQSQMAYWQKDSKVGAIDSFNSNLPSVMDFTLHDAVTVMFNEEEKWSWDKGMIRAYDNFTNDFLYPDINNILVFAGNHDTNRINEIYKSDINKYKLVMSLIATVRGIPQFYYGDEIGMLGDKNAKGDGDIRRDFPGGWQGDASNAFTAQGRTDSQNSYYNFTKKLFNWRKSKDVIHNGKTMQYVPQNNVYVYFRYNDSERVMVVLNNSTDAQSLELSRFAEMIKESKYGQEILSGNEIEFNGTLKVEAKSSMIIELK</sequence>
<dbReference type="Gene3D" id="3.20.20.80">
    <property type="entry name" value="Glycosidases"/>
    <property type="match status" value="1"/>
</dbReference>
<dbReference type="SUPFAM" id="SSF81296">
    <property type="entry name" value="E set domains"/>
    <property type="match status" value="1"/>
</dbReference>
<feature type="domain" description="Glycosyl hydrolase family 13 catalytic" evidence="4">
    <location>
        <begin position="134"/>
        <end position="540"/>
    </location>
</feature>
<evidence type="ECO:0000313" key="5">
    <source>
        <dbReference type="EMBL" id="GFZ81557.1"/>
    </source>
</evidence>
<evidence type="ECO:0000256" key="2">
    <source>
        <dbReference type="ARBA" id="ARBA00023295"/>
    </source>
</evidence>
<dbReference type="PANTHER" id="PTHR10357:SF210">
    <property type="entry name" value="MALTODEXTRIN GLUCOSIDASE"/>
    <property type="match status" value="1"/>
</dbReference>
<dbReference type="Gene3D" id="2.60.40.1180">
    <property type="entry name" value="Golgi alpha-mannosidase II"/>
    <property type="match status" value="1"/>
</dbReference>
<dbReference type="Pfam" id="PF09087">
    <property type="entry name" value="Cyc-maltodext_N"/>
    <property type="match status" value="1"/>
</dbReference>
<dbReference type="GO" id="GO:0005975">
    <property type="term" value="P:carbohydrate metabolic process"/>
    <property type="evidence" value="ECO:0007669"/>
    <property type="project" value="InterPro"/>
</dbReference>
<dbReference type="InterPro" id="IPR019492">
    <property type="entry name" value="Cyclo-malto-dextrinase_C"/>
</dbReference>
<dbReference type="SUPFAM" id="SSF51445">
    <property type="entry name" value="(Trans)glycosidases"/>
    <property type="match status" value="1"/>
</dbReference>
<evidence type="ECO:0000256" key="1">
    <source>
        <dbReference type="ARBA" id="ARBA00022801"/>
    </source>
</evidence>
<accession>A0A8J2TM80</accession>